<evidence type="ECO:0000313" key="10">
    <source>
        <dbReference type="EMBL" id="SVA83616.1"/>
    </source>
</evidence>
<dbReference type="GO" id="GO:0000162">
    <property type="term" value="P:L-tryptophan biosynthetic process"/>
    <property type="evidence" value="ECO:0007669"/>
    <property type="project" value="UniProtKB-UniPathway"/>
</dbReference>
<dbReference type="InterPro" id="IPR045186">
    <property type="entry name" value="Indole-3-glycerol_P_synth"/>
</dbReference>
<name>A0A381Z2U8_9ZZZZ</name>
<evidence type="ECO:0000256" key="5">
    <source>
        <dbReference type="ARBA" id="ARBA00022793"/>
    </source>
</evidence>
<gene>
    <name evidence="10" type="ORF">METZ01_LOCUS136470</name>
</gene>
<dbReference type="SUPFAM" id="SSF51366">
    <property type="entry name" value="Ribulose-phoshate binding barrel"/>
    <property type="match status" value="1"/>
</dbReference>
<evidence type="ECO:0000256" key="3">
    <source>
        <dbReference type="ARBA" id="ARBA00012362"/>
    </source>
</evidence>
<dbReference type="NCBIfam" id="NF001373">
    <property type="entry name" value="PRK00278.1-6"/>
    <property type="match status" value="1"/>
</dbReference>
<keyword evidence="6" id="KW-0822">Tryptophan biosynthesis</keyword>
<dbReference type="PROSITE" id="PS00614">
    <property type="entry name" value="IGPS"/>
    <property type="match status" value="1"/>
</dbReference>
<keyword evidence="4" id="KW-0028">Amino-acid biosynthesis</keyword>
<dbReference type="InterPro" id="IPR011060">
    <property type="entry name" value="RibuloseP-bd_barrel"/>
</dbReference>
<dbReference type="InterPro" id="IPR013798">
    <property type="entry name" value="Indole-3-glycerol_P_synth_dom"/>
</dbReference>
<feature type="non-terminal residue" evidence="10">
    <location>
        <position position="1"/>
    </location>
</feature>
<evidence type="ECO:0000256" key="2">
    <source>
        <dbReference type="ARBA" id="ARBA00004696"/>
    </source>
</evidence>
<reference evidence="10" key="1">
    <citation type="submission" date="2018-05" db="EMBL/GenBank/DDBJ databases">
        <authorList>
            <person name="Lanie J.A."/>
            <person name="Ng W.-L."/>
            <person name="Kazmierczak K.M."/>
            <person name="Andrzejewski T.M."/>
            <person name="Davidsen T.M."/>
            <person name="Wayne K.J."/>
            <person name="Tettelin H."/>
            <person name="Glass J.I."/>
            <person name="Rusch D."/>
            <person name="Podicherti R."/>
            <person name="Tsui H.-C.T."/>
            <person name="Winkler M.E."/>
        </authorList>
    </citation>
    <scope>NUCLEOTIDE SEQUENCE</scope>
</reference>
<comment type="pathway">
    <text evidence="2">Amino-acid biosynthesis; L-tryptophan biosynthesis; L-tryptophan from chorismate: step 4/5.</text>
</comment>
<dbReference type="GO" id="GO:0004640">
    <property type="term" value="F:phosphoribosylanthranilate isomerase activity"/>
    <property type="evidence" value="ECO:0007669"/>
    <property type="project" value="TreeGrafter"/>
</dbReference>
<dbReference type="HAMAP" id="MF_00134_B">
    <property type="entry name" value="IGPS_B"/>
    <property type="match status" value="1"/>
</dbReference>
<organism evidence="10">
    <name type="scientific">marine metagenome</name>
    <dbReference type="NCBI Taxonomy" id="408172"/>
    <lineage>
        <taxon>unclassified sequences</taxon>
        <taxon>metagenomes</taxon>
        <taxon>ecological metagenomes</taxon>
    </lineage>
</organism>
<keyword evidence="7" id="KW-0057">Aromatic amino acid biosynthesis</keyword>
<dbReference type="UniPathway" id="UPA00035">
    <property type="reaction ID" value="UER00043"/>
</dbReference>
<dbReference type="InterPro" id="IPR013785">
    <property type="entry name" value="Aldolase_TIM"/>
</dbReference>
<keyword evidence="5" id="KW-0210">Decarboxylase</keyword>
<dbReference type="CDD" id="cd00331">
    <property type="entry name" value="IGPS"/>
    <property type="match status" value="1"/>
</dbReference>
<dbReference type="PANTHER" id="PTHR22854:SF2">
    <property type="entry name" value="INDOLE-3-GLYCEROL-PHOSPHATE SYNTHASE"/>
    <property type="match status" value="1"/>
</dbReference>
<evidence type="ECO:0000256" key="6">
    <source>
        <dbReference type="ARBA" id="ARBA00022822"/>
    </source>
</evidence>
<evidence type="ECO:0000259" key="9">
    <source>
        <dbReference type="Pfam" id="PF00218"/>
    </source>
</evidence>
<dbReference type="FunFam" id="3.20.20.70:FF:000024">
    <property type="entry name" value="Indole-3-glycerol phosphate synthase"/>
    <property type="match status" value="1"/>
</dbReference>
<dbReference type="EC" id="4.1.1.48" evidence="3"/>
<dbReference type="GO" id="GO:0004425">
    <property type="term" value="F:indole-3-glycerol-phosphate synthase activity"/>
    <property type="evidence" value="ECO:0007669"/>
    <property type="project" value="UniProtKB-EC"/>
</dbReference>
<feature type="domain" description="Indole-3-glycerol phosphate synthase" evidence="9">
    <location>
        <begin position="5"/>
        <end position="256"/>
    </location>
</feature>
<sequence length="259" mass="28500">VASILEEIALYKREFVARRMVDAPLEEVVAQARDMEPPADFAGILVTDPIALIAEVKKASPSKGVIREDFDPEQIARTYAENGARALSVLTDEAYFQGRDDYLTRARAVARIPVLRKDFTVDPYQIHEARLLGADAILLIVALMDGGQLEDLQGLGRDLGLSVLVEVHTREELERALGAGAGLIGINNRDLKTFETSLETTFELREHVPETVTLVSESGIRDHDDVRQLTEAGIDAILVGESLMREQDIGMAVQRLLNG</sequence>
<dbReference type="Gene3D" id="3.20.20.70">
    <property type="entry name" value="Aldolase class I"/>
    <property type="match status" value="1"/>
</dbReference>
<dbReference type="NCBIfam" id="NF001377">
    <property type="entry name" value="PRK00278.2-4"/>
    <property type="match status" value="1"/>
</dbReference>
<comment type="catalytic activity">
    <reaction evidence="1">
        <text>1-(2-carboxyphenylamino)-1-deoxy-D-ribulose 5-phosphate + H(+) = (1S,2R)-1-C-(indol-3-yl)glycerol 3-phosphate + CO2 + H2O</text>
        <dbReference type="Rhea" id="RHEA:23476"/>
        <dbReference type="ChEBI" id="CHEBI:15377"/>
        <dbReference type="ChEBI" id="CHEBI:15378"/>
        <dbReference type="ChEBI" id="CHEBI:16526"/>
        <dbReference type="ChEBI" id="CHEBI:58613"/>
        <dbReference type="ChEBI" id="CHEBI:58866"/>
        <dbReference type="EC" id="4.1.1.48"/>
    </reaction>
</comment>
<evidence type="ECO:0000256" key="4">
    <source>
        <dbReference type="ARBA" id="ARBA00022605"/>
    </source>
</evidence>
<keyword evidence="8" id="KW-0456">Lyase</keyword>
<accession>A0A381Z2U8</accession>
<evidence type="ECO:0000256" key="8">
    <source>
        <dbReference type="ARBA" id="ARBA00023239"/>
    </source>
</evidence>
<evidence type="ECO:0000256" key="7">
    <source>
        <dbReference type="ARBA" id="ARBA00023141"/>
    </source>
</evidence>
<dbReference type="InterPro" id="IPR001468">
    <property type="entry name" value="Indole-3-GlycerolPSynthase_CS"/>
</dbReference>
<dbReference type="PANTHER" id="PTHR22854">
    <property type="entry name" value="TRYPTOPHAN BIOSYNTHESIS PROTEIN"/>
    <property type="match status" value="1"/>
</dbReference>
<dbReference type="AlphaFoldDB" id="A0A381Z2U8"/>
<proteinExistence type="inferred from homology"/>
<protein>
    <recommendedName>
        <fullName evidence="3">indole-3-glycerol-phosphate synthase</fullName>
        <ecNumber evidence="3">4.1.1.48</ecNumber>
    </recommendedName>
</protein>
<evidence type="ECO:0000256" key="1">
    <source>
        <dbReference type="ARBA" id="ARBA00001633"/>
    </source>
</evidence>
<dbReference type="Pfam" id="PF00218">
    <property type="entry name" value="IGPS"/>
    <property type="match status" value="1"/>
</dbReference>
<dbReference type="EMBL" id="UINC01019757">
    <property type="protein sequence ID" value="SVA83616.1"/>
    <property type="molecule type" value="Genomic_DNA"/>
</dbReference>